<organism evidence="2">
    <name type="scientific">Acidicaldus sp</name>
    <dbReference type="NCBI Taxonomy" id="1872105"/>
    <lineage>
        <taxon>Bacteria</taxon>
        <taxon>Pseudomonadati</taxon>
        <taxon>Pseudomonadota</taxon>
        <taxon>Alphaproteobacteria</taxon>
        <taxon>Acetobacterales</taxon>
        <taxon>Acetobacteraceae</taxon>
        <taxon>Acidicaldus</taxon>
    </lineage>
</organism>
<gene>
    <name evidence="2" type="ORF">ENY07_00230</name>
</gene>
<dbReference type="AlphaFoldDB" id="A0A8J4H652"/>
<evidence type="ECO:0000256" key="1">
    <source>
        <dbReference type="ARBA" id="ARBA00022649"/>
    </source>
</evidence>
<dbReference type="EMBL" id="DTQM01000003">
    <property type="protein sequence ID" value="HGC41645.1"/>
    <property type="molecule type" value="Genomic_DNA"/>
</dbReference>
<accession>A0A8J4H652</accession>
<proteinExistence type="predicted"/>
<evidence type="ECO:0000313" key="2">
    <source>
        <dbReference type="EMBL" id="HGC41645.1"/>
    </source>
</evidence>
<dbReference type="Pfam" id="PF07362">
    <property type="entry name" value="CcdA"/>
    <property type="match status" value="1"/>
</dbReference>
<dbReference type="InterPro" id="IPR009956">
    <property type="entry name" value="Post-segregation_anti-tox_CcdA"/>
</dbReference>
<keyword evidence="1" id="KW-1277">Toxin-antitoxin system</keyword>
<protein>
    <submittedName>
        <fullName evidence="2">Post-segregation antitoxin CcdA</fullName>
    </submittedName>
</protein>
<reference evidence="2" key="1">
    <citation type="journal article" date="2020" name="mSystems">
        <title>Genome- and Community-Level Interaction Insights into Carbon Utilization and Element Cycling Functions of Hydrothermarchaeota in Hydrothermal Sediment.</title>
        <authorList>
            <person name="Zhou Z."/>
            <person name="Liu Y."/>
            <person name="Xu W."/>
            <person name="Pan J."/>
            <person name="Luo Z.H."/>
            <person name="Li M."/>
        </authorList>
    </citation>
    <scope>NUCLEOTIDE SEQUENCE</scope>
    <source>
        <strain evidence="2">SpSt-997</strain>
    </source>
</reference>
<comment type="caution">
    <text evidence="2">The sequence shown here is derived from an EMBL/GenBank/DDBJ whole genome shotgun (WGS) entry which is preliminary data.</text>
</comment>
<name>A0A8J4H652_9PROT</name>
<sequence>MPRLAASVPSPRPARRATNVTLPEALLHQARGLGINLSRACERGIRAEIAALGAERWLAENRAAIAAWNAHIPPPNGLPLGRFRDF</sequence>